<evidence type="ECO:0000256" key="1">
    <source>
        <dbReference type="PIRSR" id="PIRSR605301-1"/>
    </source>
</evidence>
<feature type="binding site" evidence="1">
    <location>
        <position position="191"/>
    </location>
    <ligand>
        <name>Zn(2+)</name>
        <dbReference type="ChEBI" id="CHEBI:29105"/>
    </ligand>
</feature>
<organism evidence="3 4">
    <name type="scientific">Coprinopsis cinerea (strain Okayama-7 / 130 / ATCC MYA-4618 / FGSC 9003)</name>
    <name type="common">Inky cap fungus</name>
    <name type="synonym">Hormographiella aspergillata</name>
    <dbReference type="NCBI Taxonomy" id="240176"/>
    <lineage>
        <taxon>Eukaryota</taxon>
        <taxon>Fungi</taxon>
        <taxon>Dikarya</taxon>
        <taxon>Basidiomycota</taxon>
        <taxon>Agaricomycotina</taxon>
        <taxon>Agaricomycetes</taxon>
        <taxon>Agaricomycetidae</taxon>
        <taxon>Agaricales</taxon>
        <taxon>Agaricineae</taxon>
        <taxon>Psathyrellaceae</taxon>
        <taxon>Coprinopsis</taxon>
    </lineage>
</organism>
<dbReference type="RefSeq" id="XP_001839709.1">
    <property type="nucleotide sequence ID" value="XM_001839657.2"/>
</dbReference>
<evidence type="ECO:0000256" key="2">
    <source>
        <dbReference type="SAM" id="MobiDB-lite"/>
    </source>
</evidence>
<dbReference type="Gene3D" id="1.20.140.30">
    <property type="entry name" value="MOB kinase activator"/>
    <property type="match status" value="1"/>
</dbReference>
<feature type="compositionally biased region" description="Low complexity" evidence="2">
    <location>
        <begin position="273"/>
        <end position="284"/>
    </location>
</feature>
<keyword evidence="1" id="KW-0479">Metal-binding</keyword>
<feature type="region of interest" description="Disordered" evidence="2">
    <location>
        <begin position="334"/>
        <end position="547"/>
    </location>
</feature>
<reference evidence="3 4" key="1">
    <citation type="journal article" date="2010" name="Proc. Natl. Acad. Sci. U.S.A.">
        <title>Insights into evolution of multicellular fungi from the assembled chromosomes of the mushroom Coprinopsis cinerea (Coprinus cinereus).</title>
        <authorList>
            <person name="Stajich J.E."/>
            <person name="Wilke S.K."/>
            <person name="Ahren D."/>
            <person name="Au C.H."/>
            <person name="Birren B.W."/>
            <person name="Borodovsky M."/>
            <person name="Burns C."/>
            <person name="Canback B."/>
            <person name="Casselton L.A."/>
            <person name="Cheng C.K."/>
            <person name="Deng J."/>
            <person name="Dietrich F.S."/>
            <person name="Fargo D.C."/>
            <person name="Farman M.L."/>
            <person name="Gathman A.C."/>
            <person name="Goldberg J."/>
            <person name="Guigo R."/>
            <person name="Hoegger P.J."/>
            <person name="Hooker J.B."/>
            <person name="Huggins A."/>
            <person name="James T.Y."/>
            <person name="Kamada T."/>
            <person name="Kilaru S."/>
            <person name="Kodira C."/>
            <person name="Kues U."/>
            <person name="Kupfer D."/>
            <person name="Kwan H.S."/>
            <person name="Lomsadze A."/>
            <person name="Li W."/>
            <person name="Lilly W.W."/>
            <person name="Ma L.J."/>
            <person name="Mackey A.J."/>
            <person name="Manning G."/>
            <person name="Martin F."/>
            <person name="Muraguchi H."/>
            <person name="Natvig D.O."/>
            <person name="Palmerini H."/>
            <person name="Ramesh M.A."/>
            <person name="Rehmeyer C.J."/>
            <person name="Roe B.A."/>
            <person name="Shenoy N."/>
            <person name="Stanke M."/>
            <person name="Ter-Hovhannisyan V."/>
            <person name="Tunlid A."/>
            <person name="Velagapudi R."/>
            <person name="Vision T.J."/>
            <person name="Zeng Q."/>
            <person name="Zolan M.E."/>
            <person name="Pukkila P.J."/>
        </authorList>
    </citation>
    <scope>NUCLEOTIDE SEQUENCE [LARGE SCALE GENOMIC DNA]</scope>
    <source>
        <strain evidence="4">Okayama-7 / 130 / ATCC MYA-4618 / FGSC 9003</strain>
    </source>
</reference>
<dbReference type="STRING" id="240176.A8P968"/>
<sequence>MTATIQRPLRGSRISTFYPVKNLPSLSSLDSAFQLQEYISLLIRLNVHDVEAITSLPGSTGSKESLNEADKKEAADGDKGVSVDQWCWVYEQLRRLAQDLTHPLITTLQQECTRATCPEMKAGEWLYLCVAHGNEGSMEQCCAVDYILHTLDSATALLNSPRAFPSRIQIPESSQRHFASLARRLGRIFAHAYFHHREAFEQAEAESSLYARFLALTSKFDLVPPEFLPIPPEAFYDQSELSRNAPPPKLGAANPDPQHPNGAANTEAERQHTQQQQLQDILQHPAPPTHDLEVPRNATSPPGLIPEAITSRPGRSRTDTMVFSEAAANSFAQQYARSEGEPAELALGESDVTDAQRASENAEPETAAPVSEEPPQEPAVVDLTEAEPEVPVQEESKAVESEAPPTDEAPAKSDETPVEDVPKDTIELLDEAEAKEQPSEPAPSESEAASETTVSKVEASPEPAEAPVEPPAPSEDSAPPPAAETADSSVKEEEKKEDAESSGTETPAEADAIEKKAEPDVEGDKDAQASNSSPEVPKEGSKEDSSS</sequence>
<feature type="binding site" evidence="1">
    <location>
        <position position="117"/>
    </location>
    <ligand>
        <name>Zn(2+)</name>
        <dbReference type="ChEBI" id="CHEBI:29105"/>
    </ligand>
</feature>
<dbReference type="Pfam" id="PF03637">
    <property type="entry name" value="Mob1_phocein"/>
    <property type="match status" value="1"/>
</dbReference>
<feature type="binding site" evidence="1">
    <location>
        <position position="112"/>
    </location>
    <ligand>
        <name>Zn(2+)</name>
        <dbReference type="ChEBI" id="CHEBI:29105"/>
    </ligand>
</feature>
<evidence type="ECO:0000313" key="3">
    <source>
        <dbReference type="EMBL" id="EAU82105.1"/>
    </source>
</evidence>
<evidence type="ECO:0000313" key="4">
    <source>
        <dbReference type="Proteomes" id="UP000001861"/>
    </source>
</evidence>
<dbReference type="KEGG" id="cci:CC1G_09564"/>
<dbReference type="SMART" id="SM01388">
    <property type="entry name" value="Mob1_phocein"/>
    <property type="match status" value="1"/>
</dbReference>
<gene>
    <name evidence="3" type="ORF">CC1G_09564</name>
</gene>
<feature type="binding site" evidence="1">
    <location>
        <position position="196"/>
    </location>
    <ligand>
        <name>Zn(2+)</name>
        <dbReference type="ChEBI" id="CHEBI:29105"/>
    </ligand>
</feature>
<dbReference type="GO" id="GO:0016301">
    <property type="term" value="F:kinase activity"/>
    <property type="evidence" value="ECO:0007669"/>
    <property type="project" value="UniProtKB-KW"/>
</dbReference>
<protein>
    <submittedName>
        <fullName evidence="3">Mps one binder kinase activator-like 4</fullName>
    </submittedName>
</protein>
<feature type="region of interest" description="Disordered" evidence="2">
    <location>
        <begin position="238"/>
        <end position="317"/>
    </location>
</feature>
<dbReference type="InterPro" id="IPR036703">
    <property type="entry name" value="MOB_kinase_act_sf"/>
</dbReference>
<feature type="compositionally biased region" description="Basic and acidic residues" evidence="2">
    <location>
        <begin position="489"/>
        <end position="499"/>
    </location>
</feature>
<feature type="compositionally biased region" description="Low complexity" evidence="2">
    <location>
        <begin position="442"/>
        <end position="467"/>
    </location>
</feature>
<dbReference type="Proteomes" id="UP000001861">
    <property type="component" value="Unassembled WGS sequence"/>
</dbReference>
<dbReference type="InterPro" id="IPR005301">
    <property type="entry name" value="MOB_kinase_act_fam"/>
</dbReference>
<dbReference type="AlphaFoldDB" id="A8P968"/>
<dbReference type="PANTHER" id="PTHR22599">
    <property type="entry name" value="MPS ONE BINDER KINASE ACTIVATOR-LIKE MOB"/>
    <property type="match status" value="1"/>
</dbReference>
<proteinExistence type="predicted"/>
<dbReference type="OMA" id="YCCAIDY"/>
<feature type="compositionally biased region" description="Basic and acidic residues" evidence="2">
    <location>
        <begin position="536"/>
        <end position="547"/>
    </location>
</feature>
<dbReference type="VEuPathDB" id="FungiDB:CC1G_09564"/>
<dbReference type="SUPFAM" id="SSF101152">
    <property type="entry name" value="Mob1/phocein"/>
    <property type="match status" value="1"/>
</dbReference>
<dbReference type="OrthoDB" id="10262609at2759"/>
<keyword evidence="4" id="KW-1185">Reference proteome</keyword>
<dbReference type="InParanoid" id="A8P968"/>
<name>A8P968_COPC7</name>
<dbReference type="eggNOG" id="KOG1852">
    <property type="taxonomic scope" value="Eukaryota"/>
</dbReference>
<feature type="compositionally biased region" description="Pro residues" evidence="2">
    <location>
        <begin position="468"/>
        <end position="482"/>
    </location>
</feature>
<feature type="compositionally biased region" description="Basic and acidic residues" evidence="2">
    <location>
        <begin position="409"/>
        <end position="438"/>
    </location>
</feature>
<accession>A8P968</accession>
<dbReference type="EMBL" id="AACS02000011">
    <property type="protein sequence ID" value="EAU82105.1"/>
    <property type="molecule type" value="Genomic_DNA"/>
</dbReference>
<feature type="compositionally biased region" description="Basic and acidic residues" evidence="2">
    <location>
        <begin position="512"/>
        <end position="527"/>
    </location>
</feature>
<dbReference type="GeneID" id="6016326"/>
<comment type="caution">
    <text evidence="3">The sequence shown here is derived from an EMBL/GenBank/DDBJ whole genome shotgun (WGS) entry which is preliminary data.</text>
</comment>
<keyword evidence="1" id="KW-0862">Zinc</keyword>